<keyword evidence="2" id="KW-1185">Reference proteome</keyword>
<protein>
    <submittedName>
        <fullName evidence="1">Uncharacterized protein</fullName>
    </submittedName>
</protein>
<comment type="caution">
    <text evidence="1">The sequence shown here is derived from an EMBL/GenBank/DDBJ whole genome shotgun (WGS) entry which is preliminary data.</text>
</comment>
<evidence type="ECO:0000313" key="2">
    <source>
        <dbReference type="Proteomes" id="UP001154282"/>
    </source>
</evidence>
<sequence>MGLQEKKENAKNGGSSSKELLRLEKEGSAIARSARESSLLFFGKDSSVHLSKAAPSDGKLTTAAVPASQVSTSGMFIRMVVVAASQTRKIQAMMNVIRKVLMIMIVQEMTISGKTLHQMTHQRSAEMVQLELSTRAQRSNLKLLRCFESHSNRY</sequence>
<evidence type="ECO:0000313" key="1">
    <source>
        <dbReference type="EMBL" id="CAI0463834.1"/>
    </source>
</evidence>
<proteinExistence type="predicted"/>
<gene>
    <name evidence="1" type="ORF">LITE_LOCUS35916</name>
</gene>
<dbReference type="EMBL" id="CAMGYJ010000008">
    <property type="protein sequence ID" value="CAI0463834.1"/>
    <property type="molecule type" value="Genomic_DNA"/>
</dbReference>
<reference evidence="1" key="1">
    <citation type="submission" date="2022-08" db="EMBL/GenBank/DDBJ databases">
        <authorList>
            <person name="Gutierrez-Valencia J."/>
        </authorList>
    </citation>
    <scope>NUCLEOTIDE SEQUENCE</scope>
</reference>
<organism evidence="1 2">
    <name type="scientific">Linum tenue</name>
    <dbReference type="NCBI Taxonomy" id="586396"/>
    <lineage>
        <taxon>Eukaryota</taxon>
        <taxon>Viridiplantae</taxon>
        <taxon>Streptophyta</taxon>
        <taxon>Embryophyta</taxon>
        <taxon>Tracheophyta</taxon>
        <taxon>Spermatophyta</taxon>
        <taxon>Magnoliopsida</taxon>
        <taxon>eudicotyledons</taxon>
        <taxon>Gunneridae</taxon>
        <taxon>Pentapetalae</taxon>
        <taxon>rosids</taxon>
        <taxon>fabids</taxon>
        <taxon>Malpighiales</taxon>
        <taxon>Linaceae</taxon>
        <taxon>Linum</taxon>
    </lineage>
</organism>
<accession>A0AAV0NZX0</accession>
<name>A0AAV0NZX0_9ROSI</name>
<dbReference type="Proteomes" id="UP001154282">
    <property type="component" value="Unassembled WGS sequence"/>
</dbReference>
<dbReference type="AlphaFoldDB" id="A0AAV0NZX0"/>